<gene>
    <name evidence="2" type="ordered locus">Nmag_1642</name>
    <name evidence="3" type="ORF">C500_20731</name>
</gene>
<feature type="region of interest" description="Disordered" evidence="1">
    <location>
        <begin position="52"/>
        <end position="99"/>
    </location>
</feature>
<name>D3SUG0_NATMM</name>
<reference evidence="4" key="1">
    <citation type="submission" date="2010-02" db="EMBL/GenBank/DDBJ databases">
        <title>Complete sequence of chromosome of Natrialba magadii ATCC 43099.</title>
        <authorList>
            <consortium name="US DOE Joint Genome Institute"/>
            <person name="Lucas S."/>
            <person name="Copeland A."/>
            <person name="Lapidus A."/>
            <person name="Cheng J.-F."/>
            <person name="Bruce D."/>
            <person name="Goodwin L."/>
            <person name="Pitluck S."/>
            <person name="Davenport K."/>
            <person name="Saunders E."/>
            <person name="Detter J.C."/>
            <person name="Han C."/>
            <person name="Tapia R."/>
            <person name="Land M."/>
            <person name="Hauser L."/>
            <person name="Kyrpides N."/>
            <person name="Mikhailova N."/>
            <person name="De Castro R.E."/>
            <person name="Maupin-Furlow J.A."/>
            <person name="Woyke T."/>
        </authorList>
    </citation>
    <scope>NUCLEOTIDE SEQUENCE [LARGE SCALE GENOMIC DNA]</scope>
    <source>
        <strain evidence="4">ATCC 43099 / DSM 3394 / CCM 3739 / CIP 104546 / IAM 13178 / JCM 8861 / NBRC 102185 / NCIMB 2190 / MS3</strain>
    </source>
</reference>
<dbReference type="STRING" id="547559.Nmag_1642"/>
<evidence type="ECO:0000313" key="5">
    <source>
        <dbReference type="Proteomes" id="UP000011543"/>
    </source>
</evidence>
<dbReference type="GeneID" id="8824477"/>
<dbReference type="EMBL" id="AOHS01000063">
    <property type="protein sequence ID" value="ELY23254.1"/>
    <property type="molecule type" value="Genomic_DNA"/>
</dbReference>
<evidence type="ECO:0000256" key="1">
    <source>
        <dbReference type="SAM" id="MobiDB-lite"/>
    </source>
</evidence>
<protein>
    <submittedName>
        <fullName evidence="2">Uncharacterized protein</fullName>
    </submittedName>
</protein>
<dbReference type="HOGENOM" id="CLU_989065_0_0_2"/>
<organism evidence="2 4">
    <name type="scientific">Natrialba magadii (strain ATCC 43099 / DSM 3394 / CCM 3739 / CIP 104546 / IAM 13178 / JCM 8861 / NBRC 102185 / NCIMB 2190 / MS3)</name>
    <name type="common">Natronobacterium magadii</name>
    <dbReference type="NCBI Taxonomy" id="547559"/>
    <lineage>
        <taxon>Archaea</taxon>
        <taxon>Methanobacteriati</taxon>
        <taxon>Methanobacteriota</taxon>
        <taxon>Stenosarchaea group</taxon>
        <taxon>Halobacteria</taxon>
        <taxon>Halobacteriales</taxon>
        <taxon>Natrialbaceae</taxon>
        <taxon>Natrialba</taxon>
    </lineage>
</organism>
<reference evidence="2 4" key="2">
    <citation type="journal article" date="2012" name="BMC Genomics">
        <title>A comparative genomics perspective on the genetic content of the alkaliphilic haloarchaeon Natrialba magadii ATCC 43099T.</title>
        <authorList>
            <person name="Siddaramappa S."/>
            <person name="Challacombe J.F."/>
            <person name="Decastro R.E."/>
            <person name="Pfeiffer F."/>
            <person name="Sastre D.E."/>
            <person name="Gimenez M.I."/>
            <person name="Paggi R.A."/>
            <person name="Detter J.C."/>
            <person name="Davenport K.W."/>
            <person name="Goodwin L.A."/>
            <person name="Kyrpides N."/>
            <person name="Tapia R."/>
            <person name="Pitluck S."/>
            <person name="Lucas S."/>
            <person name="Woyke T."/>
            <person name="Maupin-Furlow J.A."/>
        </authorList>
    </citation>
    <scope>NUCLEOTIDE SEQUENCE [LARGE SCALE GENOMIC DNA]</scope>
    <source>
        <strain evidence="2">ATCC 43099</strain>
        <strain evidence="4">ATCC 43099 / DSM 3394 / CCM 3739 / CIP 104546 / IAM 13178 / JCM 8861 / NBRC 102185 / NCIMB 2190 / MS3</strain>
    </source>
</reference>
<evidence type="ECO:0000313" key="3">
    <source>
        <dbReference type="EMBL" id="ELY23254.1"/>
    </source>
</evidence>
<evidence type="ECO:0000313" key="2">
    <source>
        <dbReference type="EMBL" id="ADD05218.1"/>
    </source>
</evidence>
<dbReference type="PATRIC" id="fig|547559.17.peg.4093"/>
<dbReference type="Proteomes" id="UP000011543">
    <property type="component" value="Unassembled WGS sequence"/>
</dbReference>
<dbReference type="Proteomes" id="UP000001879">
    <property type="component" value="Chromosome"/>
</dbReference>
<dbReference type="AlphaFoldDB" id="D3SUG0"/>
<feature type="compositionally biased region" description="Basic and acidic residues" evidence="1">
    <location>
        <begin position="65"/>
        <end position="81"/>
    </location>
</feature>
<proteinExistence type="predicted"/>
<dbReference type="KEGG" id="nmg:Nmag_1642"/>
<keyword evidence="4" id="KW-1185">Reference proteome</keyword>
<dbReference type="EMBL" id="CP001932">
    <property type="protein sequence ID" value="ADD05218.1"/>
    <property type="molecule type" value="Genomic_DNA"/>
</dbReference>
<dbReference type="eggNOG" id="arCOG13452">
    <property type="taxonomic scope" value="Archaea"/>
</dbReference>
<sequence>MPDENGYCTVEDVNRVIHESDFTGGLEAADNQAVVDAISGLTEWLHEEHDRHWYDPDGIDEDDHDLIPTEPKSHQEDEHDIPSSPHAGPQQMQVAAARQARYPVRHAGPYTRVQVSRRDIVEVTELLVRDLSGDVTDWVEKHEEGRGQDYYLNSDDSSGITHLYLHTGTLPNLRDYGNAVIVSYDWGIEGVSSTVRRAVAQLAAAELLASSDEAGLGIPENANLQATESKVQAMERQAKEKLGIHE</sequence>
<dbReference type="RefSeq" id="WP_004217516.1">
    <property type="nucleotide sequence ID" value="NC_013922.1"/>
</dbReference>
<feature type="compositionally biased region" description="Low complexity" evidence="1">
    <location>
        <begin position="90"/>
        <end position="99"/>
    </location>
</feature>
<reference evidence="2" key="4">
    <citation type="submission" date="2016-09" db="EMBL/GenBank/DDBJ databases">
        <authorList>
            <person name="Pfeiffer F."/>
        </authorList>
    </citation>
    <scope>NUCLEOTIDE SEQUENCE</scope>
    <source>
        <strain evidence="2">ATCC 43099</strain>
    </source>
</reference>
<reference evidence="3 5" key="3">
    <citation type="journal article" date="2014" name="PLoS Genet.">
        <title>Phylogenetically driven sequencing of extremely halophilic archaea reveals strategies for static and dynamic osmo-response.</title>
        <authorList>
            <person name="Becker E.A."/>
            <person name="Seitzer P.M."/>
            <person name="Tritt A."/>
            <person name="Larsen D."/>
            <person name="Krusor M."/>
            <person name="Yao A.I."/>
            <person name="Wu D."/>
            <person name="Madern D."/>
            <person name="Eisen J.A."/>
            <person name="Darling A.E."/>
            <person name="Facciotti M.T."/>
        </authorList>
    </citation>
    <scope>NUCLEOTIDE SEQUENCE [LARGE SCALE GENOMIC DNA]</scope>
    <source>
        <strain evidence="5">ATCC 43099 / DSM 3394 / CCM 3739 / CIP 104546 / IAM 13178 / JCM 8861 / NBRC 102185 / NCIMB 2190 / MS3</strain>
        <strain evidence="3">MS-3</strain>
    </source>
</reference>
<dbReference type="OrthoDB" id="168905at2157"/>
<evidence type="ECO:0000313" key="4">
    <source>
        <dbReference type="Proteomes" id="UP000001879"/>
    </source>
</evidence>
<dbReference type="PaxDb" id="547559-Nmag_1642"/>
<accession>D3SUG0</accession>